<keyword evidence="2" id="KW-0732">Signal</keyword>
<dbReference type="PANTHER" id="PTHR10517">
    <property type="entry name" value="FOLATE RECEPTOR"/>
    <property type="match status" value="1"/>
</dbReference>
<dbReference type="RefSeq" id="XP_020900654.2">
    <property type="nucleotide sequence ID" value="XM_021044995.2"/>
</dbReference>
<comment type="similarity">
    <text evidence="1">Belongs to the folate receptor family.</text>
</comment>
<feature type="domain" description="Folate receptor-like" evidence="4">
    <location>
        <begin position="18"/>
        <end position="142"/>
    </location>
</feature>
<evidence type="ECO:0000259" key="4">
    <source>
        <dbReference type="Pfam" id="PF03024"/>
    </source>
</evidence>
<name>A0A913X9U6_EXADI</name>
<dbReference type="GO" id="GO:0009897">
    <property type="term" value="C:external side of plasma membrane"/>
    <property type="evidence" value="ECO:0007669"/>
    <property type="project" value="TreeGrafter"/>
</dbReference>
<evidence type="ECO:0000313" key="5">
    <source>
        <dbReference type="EnsemblMetazoa" id="XP_020900654.2"/>
    </source>
</evidence>
<dbReference type="GeneID" id="110239284"/>
<keyword evidence="6" id="KW-1185">Reference proteome</keyword>
<dbReference type="OrthoDB" id="5982417at2759"/>
<dbReference type="GO" id="GO:0038023">
    <property type="term" value="F:signaling receptor activity"/>
    <property type="evidence" value="ECO:0007669"/>
    <property type="project" value="TreeGrafter"/>
</dbReference>
<sequence length="171" mass="19520">MSSCQEERVADLPLENYCPYFKNRAPEPQPDLRNCTWYREKSCCLSKELDIILEDIPPPTGANQKCLKMLNYLMCFVCAPNQNVFYKDERLTVCIDFCNELFDACGNAYLKGSKIRDFYLSGTDFCLSRKFKVSAEKDVCYSPYNEDESSASSTQINVLFLMLGTVIVTGL</sequence>
<evidence type="ECO:0000313" key="6">
    <source>
        <dbReference type="Proteomes" id="UP000887567"/>
    </source>
</evidence>
<reference evidence="5" key="1">
    <citation type="submission" date="2022-11" db="UniProtKB">
        <authorList>
            <consortium name="EnsemblMetazoa"/>
        </authorList>
    </citation>
    <scope>IDENTIFICATION</scope>
</reference>
<dbReference type="InterPro" id="IPR018143">
    <property type="entry name" value="Folate_rcpt-like"/>
</dbReference>
<organism evidence="5 6">
    <name type="scientific">Exaiptasia diaphana</name>
    <name type="common">Tropical sea anemone</name>
    <name type="synonym">Aiptasia pulchella</name>
    <dbReference type="NCBI Taxonomy" id="2652724"/>
    <lineage>
        <taxon>Eukaryota</taxon>
        <taxon>Metazoa</taxon>
        <taxon>Cnidaria</taxon>
        <taxon>Anthozoa</taxon>
        <taxon>Hexacorallia</taxon>
        <taxon>Actiniaria</taxon>
        <taxon>Aiptasiidae</taxon>
        <taxon>Exaiptasia</taxon>
    </lineage>
</organism>
<proteinExistence type="inferred from homology"/>
<dbReference type="Proteomes" id="UP000887567">
    <property type="component" value="Unplaced"/>
</dbReference>
<dbReference type="InterPro" id="IPR004269">
    <property type="entry name" value="Folate_rcpt"/>
</dbReference>
<keyword evidence="3" id="KW-1015">Disulfide bond</keyword>
<dbReference type="KEGG" id="epa:110239284"/>
<evidence type="ECO:0000256" key="3">
    <source>
        <dbReference type="ARBA" id="ARBA00023157"/>
    </source>
</evidence>
<evidence type="ECO:0000256" key="2">
    <source>
        <dbReference type="ARBA" id="ARBA00022729"/>
    </source>
</evidence>
<dbReference type="PANTHER" id="PTHR10517:SF28">
    <property type="entry name" value="COILIN"/>
    <property type="match status" value="1"/>
</dbReference>
<dbReference type="AlphaFoldDB" id="A0A913X9U6"/>
<evidence type="ECO:0000256" key="1">
    <source>
        <dbReference type="ARBA" id="ARBA00007932"/>
    </source>
</evidence>
<protein>
    <recommendedName>
        <fullName evidence="4">Folate receptor-like domain-containing protein</fullName>
    </recommendedName>
</protein>
<dbReference type="OMA" id="NSCCMQE"/>
<accession>A0A913X9U6</accession>
<dbReference type="EnsemblMetazoa" id="XM_021044995.2">
    <property type="protein sequence ID" value="XP_020900654.2"/>
    <property type="gene ID" value="LOC110239284"/>
</dbReference>
<dbReference type="Pfam" id="PF03024">
    <property type="entry name" value="Folate_rec"/>
    <property type="match status" value="1"/>
</dbReference>